<evidence type="ECO:0000313" key="9">
    <source>
        <dbReference type="Proteomes" id="UP000661012"/>
    </source>
</evidence>
<evidence type="ECO:0000313" key="6">
    <source>
        <dbReference type="EMBL" id="MBD8105704.1"/>
    </source>
</evidence>
<feature type="transmembrane region" description="Helical" evidence="4">
    <location>
        <begin position="174"/>
        <end position="191"/>
    </location>
</feature>
<proteinExistence type="predicted"/>
<dbReference type="AlphaFoldDB" id="A0A4U3F0T3"/>
<dbReference type="RefSeq" id="WP_137269772.1">
    <property type="nucleotide sequence ID" value="NZ_JACYNM010000004.1"/>
</dbReference>
<keyword evidence="1" id="KW-0805">Transcription regulation</keyword>
<evidence type="ECO:0000259" key="5">
    <source>
        <dbReference type="PROSITE" id="PS01124"/>
    </source>
</evidence>
<dbReference type="Proteomes" id="UP000661012">
    <property type="component" value="Unassembled WGS sequence"/>
</dbReference>
<feature type="transmembrane region" description="Helical" evidence="4">
    <location>
        <begin position="105"/>
        <end position="122"/>
    </location>
</feature>
<evidence type="ECO:0000256" key="2">
    <source>
        <dbReference type="ARBA" id="ARBA00023125"/>
    </source>
</evidence>
<dbReference type="GO" id="GO:0003700">
    <property type="term" value="F:DNA-binding transcription factor activity"/>
    <property type="evidence" value="ECO:0007669"/>
    <property type="project" value="InterPro"/>
</dbReference>
<dbReference type="Gene3D" id="1.10.10.60">
    <property type="entry name" value="Homeodomain-like"/>
    <property type="match status" value="1"/>
</dbReference>
<dbReference type="GO" id="GO:0043565">
    <property type="term" value="F:sequence-specific DNA binding"/>
    <property type="evidence" value="ECO:0007669"/>
    <property type="project" value="InterPro"/>
</dbReference>
<evidence type="ECO:0000313" key="7">
    <source>
        <dbReference type="EMBL" id="TKJ86554.1"/>
    </source>
</evidence>
<sequence length="323" mass="35494">MLIPVNFLLSLICILLLLQRRDRGHLFQLLLGLCLVHSLIAGLAVLLPQEFFWRRLQPVTAAALPLLCHLALLQATGGPLRTGYSALVLAMMVACVLFFPQGIDVLMTIVWLGCAGLMFWRLRRGSVVPGNDGALTLRGWQALALLLIVVAWLDVIISGSAVFAAGKGSDGSRLVGNLLMVGVMSLLLLLARQSSPQVTPRIARLASPEDGAVMTRIEALMQGGLYREPQLSLTRLARKAGIPSRQVSAAINALHQQSVSHYINGWRIREAGDRLKGSGESVIEVMEHVGFQTKSNFNREFRRITGKTPTQWRKEAWEQAENH</sequence>
<reference evidence="7 8" key="1">
    <citation type="journal article" date="2019" name="Sci. Rep.">
        <title>Differences in resource use lead to coexistence of seed-transmitted microbial populations.</title>
        <authorList>
            <person name="Torres-Cortes G."/>
            <person name="Garcia B.J."/>
            <person name="Compant S."/>
            <person name="Rezki S."/>
            <person name="Jones P."/>
            <person name="Preveaux A."/>
            <person name="Briand M."/>
            <person name="Roulet A."/>
            <person name="Bouchez O."/>
            <person name="Jacobson D."/>
            <person name="Barret M."/>
        </authorList>
    </citation>
    <scope>NUCLEOTIDE SEQUENCE [LARGE SCALE GENOMIC DNA]</scope>
    <source>
        <strain evidence="7 8">CFBP13511</strain>
    </source>
</reference>
<dbReference type="InterPro" id="IPR018060">
    <property type="entry name" value="HTH_AraC"/>
</dbReference>
<keyword evidence="4" id="KW-0472">Membrane</keyword>
<keyword evidence="3" id="KW-0804">Transcription</keyword>
<dbReference type="EMBL" id="QGAC01000019">
    <property type="protein sequence ID" value="TKJ86554.1"/>
    <property type="molecule type" value="Genomic_DNA"/>
</dbReference>
<dbReference type="SMART" id="SM00342">
    <property type="entry name" value="HTH_ARAC"/>
    <property type="match status" value="1"/>
</dbReference>
<dbReference type="EMBL" id="JACYNN010000002">
    <property type="protein sequence ID" value="MBD8105704.1"/>
    <property type="molecule type" value="Genomic_DNA"/>
</dbReference>
<organism evidence="7 8">
    <name type="scientific">Erwinia persicina</name>
    <dbReference type="NCBI Taxonomy" id="55211"/>
    <lineage>
        <taxon>Bacteria</taxon>
        <taxon>Pseudomonadati</taxon>
        <taxon>Pseudomonadota</taxon>
        <taxon>Gammaproteobacteria</taxon>
        <taxon>Enterobacterales</taxon>
        <taxon>Erwiniaceae</taxon>
        <taxon>Erwinia</taxon>
    </lineage>
</organism>
<evidence type="ECO:0000313" key="8">
    <source>
        <dbReference type="Proteomes" id="UP000306393"/>
    </source>
</evidence>
<comment type="caution">
    <text evidence="7">The sequence shown here is derived from an EMBL/GenBank/DDBJ whole genome shotgun (WGS) entry which is preliminary data.</text>
</comment>
<feature type="transmembrane region" description="Helical" evidence="4">
    <location>
        <begin position="30"/>
        <end position="47"/>
    </location>
</feature>
<gene>
    <name evidence="7" type="ORF">EpCFBP13511_18265</name>
    <name evidence="6" type="ORF">IFT93_04610</name>
</gene>
<protein>
    <submittedName>
        <fullName evidence="6">Helix-turn-helix transcriptional regulator</fullName>
    </submittedName>
</protein>
<evidence type="ECO:0000256" key="4">
    <source>
        <dbReference type="SAM" id="Phobius"/>
    </source>
</evidence>
<dbReference type="Pfam" id="PF12833">
    <property type="entry name" value="HTH_18"/>
    <property type="match status" value="1"/>
</dbReference>
<feature type="domain" description="HTH araC/xylS-type" evidence="5">
    <location>
        <begin position="215"/>
        <end position="315"/>
    </location>
</feature>
<dbReference type="SUPFAM" id="SSF46689">
    <property type="entry name" value="Homeodomain-like"/>
    <property type="match status" value="1"/>
</dbReference>
<feature type="transmembrane region" description="Helical" evidence="4">
    <location>
        <begin position="142"/>
        <end position="165"/>
    </location>
</feature>
<dbReference type="Proteomes" id="UP000306393">
    <property type="component" value="Unassembled WGS sequence"/>
</dbReference>
<reference evidence="6 9" key="2">
    <citation type="journal article" date="2020" name="FEMS Microbiol. Ecol.">
        <title>Temporal dynamics of bacterial communities during seed development and maturation.</title>
        <authorList>
            <person name="Chesneau G."/>
            <person name="Torres-Cortes G."/>
            <person name="Briand M."/>
            <person name="Darrasse A."/>
            <person name="Preveaux A."/>
            <person name="Marais C."/>
            <person name="Jacques M.A."/>
            <person name="Shade A."/>
            <person name="Barret M."/>
        </authorList>
    </citation>
    <scope>NUCLEOTIDE SEQUENCE [LARGE SCALE GENOMIC DNA]</scope>
    <source>
        <strain evidence="6 9">CFBP13732</strain>
    </source>
</reference>
<keyword evidence="4" id="KW-1133">Transmembrane helix</keyword>
<dbReference type="InterPro" id="IPR009057">
    <property type="entry name" value="Homeodomain-like_sf"/>
</dbReference>
<dbReference type="PANTHER" id="PTHR43280:SF29">
    <property type="entry name" value="ARAC-FAMILY TRANSCRIPTIONAL REGULATOR"/>
    <property type="match status" value="1"/>
</dbReference>
<feature type="transmembrane region" description="Helical" evidence="4">
    <location>
        <begin position="83"/>
        <end position="100"/>
    </location>
</feature>
<dbReference type="PROSITE" id="PS01124">
    <property type="entry name" value="HTH_ARAC_FAMILY_2"/>
    <property type="match status" value="1"/>
</dbReference>
<keyword evidence="9" id="KW-1185">Reference proteome</keyword>
<keyword evidence="2" id="KW-0238">DNA-binding</keyword>
<evidence type="ECO:0000256" key="3">
    <source>
        <dbReference type="ARBA" id="ARBA00023163"/>
    </source>
</evidence>
<accession>A0A4U3F0T3</accession>
<keyword evidence="4" id="KW-0812">Transmembrane</keyword>
<evidence type="ECO:0000256" key="1">
    <source>
        <dbReference type="ARBA" id="ARBA00023015"/>
    </source>
</evidence>
<name>A0A4U3F0T3_9GAMM</name>
<dbReference type="PANTHER" id="PTHR43280">
    <property type="entry name" value="ARAC-FAMILY TRANSCRIPTIONAL REGULATOR"/>
    <property type="match status" value="1"/>
</dbReference>
<dbReference type="OrthoDB" id="345413at2"/>
<dbReference type="STRING" id="1219360.GCA_001571305_00460"/>